<keyword evidence="3" id="KW-0547">Nucleotide-binding</keyword>
<evidence type="ECO:0000313" key="7">
    <source>
        <dbReference type="EMBL" id="GMH15846.1"/>
    </source>
</evidence>
<dbReference type="CDD" id="cd23837">
    <property type="entry name" value="UBCc_UBE2O"/>
    <property type="match status" value="1"/>
</dbReference>
<protein>
    <recommendedName>
        <fullName evidence="1">E2 ubiquitin-conjugating enzyme</fullName>
        <ecNumber evidence="1">2.3.2.23</ecNumber>
    </recommendedName>
</protein>
<evidence type="ECO:0000256" key="4">
    <source>
        <dbReference type="ARBA" id="ARBA00022786"/>
    </source>
</evidence>
<dbReference type="EC" id="2.3.2.23" evidence="1"/>
<dbReference type="FunFam" id="3.10.110.10:FF:000028">
    <property type="entry name" value="Probable ubiquitin-conjugating enzyme E2 23"/>
    <property type="match status" value="1"/>
</dbReference>
<dbReference type="PANTHER" id="PTHR46116">
    <property type="entry name" value="(E3-INDEPENDENT) E2 UBIQUITIN-CONJUGATING ENZYME"/>
    <property type="match status" value="1"/>
</dbReference>
<evidence type="ECO:0000259" key="6">
    <source>
        <dbReference type="PROSITE" id="PS50127"/>
    </source>
</evidence>
<dbReference type="SMART" id="SM00212">
    <property type="entry name" value="UBCc"/>
    <property type="match status" value="1"/>
</dbReference>
<evidence type="ECO:0000256" key="3">
    <source>
        <dbReference type="ARBA" id="ARBA00022741"/>
    </source>
</evidence>
<evidence type="ECO:0000313" key="8">
    <source>
        <dbReference type="Proteomes" id="UP001279734"/>
    </source>
</evidence>
<dbReference type="InterPro" id="IPR057733">
    <property type="entry name" value="UBE2O-like_SH3-B"/>
</dbReference>
<sequence length="1016" mass="113420">MASNVFQFAGFHGKTNLVTVDVLIPSSSRPLFVTRVFTVRGKSPLATLFYHSRISSLQAKEFSFIEINFSTRSREVLISWSTQKTSCLKLEQSRIFEAAQQPKSRRILPMDMFGDTDMLSFSETSSDDQDDISSFSGKAQSILSSLDDSIGKIDDLLSFEREFMPGDIVCVAGDPLGQMGRVESINLFVDIENVFGKIIKNVSANNLARMCLFSVGDYVIRGPWLGRVDKVVDRVGILLDDGTKCEVMATGQEKIMAISTNFLDDSIYPYHPGQRVKIGLSSVPKSTGWLCGVSKKNHDEGTVLSVEAGFVYVEWLASALVGLNMSVAPPPSLQNPKSLTLLSCFPHANWHLSDWCILRSASTMDNQDTFYTSNLVKEDKKLERGSSRRDFNSKLEDMFVIIKKKTKLDVMWQDGSLVLGLDSHFLVPASIVNAHDFFPHQFVMEKTGCEDPKGSTGQRWGFVRSMDANERTVEVKWKVVDVDGGDSNEEWLEETVSAYEIIEHPDLFYNLGDIVFTLEKNRFVDQLGVLSMRDMDAIGINEESANDADETRKRCFLSCIGHVIGFKDGKVEVQWASGVTNKVGPDKILHVERDDDSIATHALHEENTTGLDHETTEEGTESLHLKQKDVLDINVTGENHEDNHGNSKLFGIPRAAIGFFTNIAASFFGFGWLTTTGMPRTADGGKIESLHGQEVLSSCNISTANLLSGVDESDQYEETCLKDEVNDVNIPSLMMHSKISDLVKQFDIVGDCSDHHFVNGVGKADAQLQVRPSWLKKVQREWSNLEQNLPGMIYVHIYEERMDLLRAAIVGAPGTPYHDGLFFFDVFLPPDYPNEPPLMHYHSGGLRLNPNLYESGKICLSLLNTWSGTGSEVWNPRSSNILQVLLSLQALVLNERPYFNEAGYDKQMGRAEGEKNSMSYNENAFLITCKSMLYLLRKPPKDFKMLVEEHFRSRSQHILSACKAYMEGAPIGFALAEERDKTGHERGSSTGFKIMLSKLFPKLAEAFANNGTDCSQ</sequence>
<keyword evidence="8" id="KW-1185">Reference proteome</keyword>
<comment type="caution">
    <text evidence="7">The sequence shown here is derived from an EMBL/GenBank/DDBJ whole genome shotgun (WGS) entry which is preliminary data.</text>
</comment>
<dbReference type="PROSITE" id="PS50127">
    <property type="entry name" value="UBC_2"/>
    <property type="match status" value="1"/>
</dbReference>
<dbReference type="InterPro" id="IPR016135">
    <property type="entry name" value="UBQ-conjugating_enzyme/RWD"/>
</dbReference>
<dbReference type="Gene3D" id="3.10.110.10">
    <property type="entry name" value="Ubiquitin Conjugating Enzyme"/>
    <property type="match status" value="1"/>
</dbReference>
<dbReference type="Pfam" id="PF00179">
    <property type="entry name" value="UQ_con"/>
    <property type="match status" value="1"/>
</dbReference>
<keyword evidence="5" id="KW-0067">ATP-binding</keyword>
<dbReference type="GO" id="GO:0061631">
    <property type="term" value="F:ubiquitin conjugating enzyme activity"/>
    <property type="evidence" value="ECO:0007669"/>
    <property type="project" value="UniProtKB-EC"/>
</dbReference>
<keyword evidence="2" id="KW-0808">Transferase</keyword>
<name>A0AAD3ST39_NEPGR</name>
<dbReference type="InterPro" id="IPR000608">
    <property type="entry name" value="UBC"/>
</dbReference>
<evidence type="ECO:0000256" key="5">
    <source>
        <dbReference type="ARBA" id="ARBA00022840"/>
    </source>
</evidence>
<evidence type="ECO:0000256" key="2">
    <source>
        <dbReference type="ARBA" id="ARBA00022679"/>
    </source>
</evidence>
<keyword evidence="4" id="KW-0833">Ubl conjugation pathway</keyword>
<dbReference type="EMBL" id="BSYO01000015">
    <property type="protein sequence ID" value="GMH15846.1"/>
    <property type="molecule type" value="Genomic_DNA"/>
</dbReference>
<dbReference type="Proteomes" id="UP001279734">
    <property type="component" value="Unassembled WGS sequence"/>
</dbReference>
<dbReference type="AlphaFoldDB" id="A0AAD3ST39"/>
<evidence type="ECO:0000256" key="1">
    <source>
        <dbReference type="ARBA" id="ARBA00012486"/>
    </source>
</evidence>
<dbReference type="Pfam" id="PF23043">
    <property type="entry name" value="SH3-B_UBE2O"/>
    <property type="match status" value="1"/>
</dbReference>
<feature type="domain" description="UBC core" evidence="6">
    <location>
        <begin position="773"/>
        <end position="933"/>
    </location>
</feature>
<accession>A0AAD3ST39</accession>
<dbReference type="Pfam" id="PF23044">
    <property type="entry name" value="SH3-C_UBE2O"/>
    <property type="match status" value="1"/>
</dbReference>
<dbReference type="GO" id="GO:0005524">
    <property type="term" value="F:ATP binding"/>
    <property type="evidence" value="ECO:0007669"/>
    <property type="project" value="UniProtKB-KW"/>
</dbReference>
<dbReference type="SUPFAM" id="SSF54495">
    <property type="entry name" value="UBC-like"/>
    <property type="match status" value="1"/>
</dbReference>
<organism evidence="7 8">
    <name type="scientific">Nepenthes gracilis</name>
    <name type="common">Slender pitcher plant</name>
    <dbReference type="NCBI Taxonomy" id="150966"/>
    <lineage>
        <taxon>Eukaryota</taxon>
        <taxon>Viridiplantae</taxon>
        <taxon>Streptophyta</taxon>
        <taxon>Embryophyta</taxon>
        <taxon>Tracheophyta</taxon>
        <taxon>Spermatophyta</taxon>
        <taxon>Magnoliopsida</taxon>
        <taxon>eudicotyledons</taxon>
        <taxon>Gunneridae</taxon>
        <taxon>Pentapetalae</taxon>
        <taxon>Caryophyllales</taxon>
        <taxon>Nepenthaceae</taxon>
        <taxon>Nepenthes</taxon>
    </lineage>
</organism>
<gene>
    <name evidence="7" type="ORF">Nepgr_017687</name>
</gene>
<dbReference type="Pfam" id="PF23046">
    <property type="entry name" value="tSH3-B_UBE2O"/>
    <property type="match status" value="1"/>
</dbReference>
<dbReference type="InterPro" id="IPR057735">
    <property type="entry name" value="UBE2O-like_tSH3-B"/>
</dbReference>
<reference evidence="7" key="1">
    <citation type="submission" date="2023-05" db="EMBL/GenBank/DDBJ databases">
        <title>Nepenthes gracilis genome sequencing.</title>
        <authorList>
            <person name="Fukushima K."/>
        </authorList>
    </citation>
    <scope>NUCLEOTIDE SEQUENCE</scope>
    <source>
        <strain evidence="7">SING2019-196</strain>
    </source>
</reference>
<proteinExistence type="predicted"/>
<dbReference type="PANTHER" id="PTHR46116:SF15">
    <property type="entry name" value="(E3-INDEPENDENT) E2 UBIQUITIN-CONJUGATING ENZYME"/>
    <property type="match status" value="1"/>
</dbReference>
<dbReference type="InterPro" id="IPR057734">
    <property type="entry name" value="UBE2O-like_SH3-C"/>
</dbReference>